<keyword evidence="2" id="KW-1185">Reference proteome</keyword>
<proteinExistence type="predicted"/>
<comment type="caution">
    <text evidence="1">The sequence shown here is derived from an EMBL/GenBank/DDBJ whole genome shotgun (WGS) entry which is preliminary data.</text>
</comment>
<dbReference type="EMBL" id="CAJVPM010011394">
    <property type="protein sequence ID" value="CAG8580863.1"/>
    <property type="molecule type" value="Genomic_DNA"/>
</dbReference>
<protein>
    <submittedName>
        <fullName evidence="1">6703_t:CDS:1</fullName>
    </submittedName>
</protein>
<name>A0ACA9MCL9_9GLOM</name>
<gene>
    <name evidence="1" type="ORF">SCALOS_LOCUS6201</name>
</gene>
<feature type="non-terminal residue" evidence="1">
    <location>
        <position position="1"/>
    </location>
</feature>
<dbReference type="Proteomes" id="UP000789860">
    <property type="component" value="Unassembled WGS sequence"/>
</dbReference>
<reference evidence="1" key="1">
    <citation type="submission" date="2021-06" db="EMBL/GenBank/DDBJ databases">
        <authorList>
            <person name="Kallberg Y."/>
            <person name="Tangrot J."/>
            <person name="Rosling A."/>
        </authorList>
    </citation>
    <scope>NUCLEOTIDE SEQUENCE</scope>
    <source>
        <strain evidence="1">AU212A</strain>
    </source>
</reference>
<organism evidence="1 2">
    <name type="scientific">Scutellospora calospora</name>
    <dbReference type="NCBI Taxonomy" id="85575"/>
    <lineage>
        <taxon>Eukaryota</taxon>
        <taxon>Fungi</taxon>
        <taxon>Fungi incertae sedis</taxon>
        <taxon>Mucoromycota</taxon>
        <taxon>Glomeromycotina</taxon>
        <taxon>Glomeromycetes</taxon>
        <taxon>Diversisporales</taxon>
        <taxon>Gigasporaceae</taxon>
        <taxon>Scutellospora</taxon>
    </lineage>
</organism>
<accession>A0ACA9MCL9</accession>
<evidence type="ECO:0000313" key="2">
    <source>
        <dbReference type="Proteomes" id="UP000789860"/>
    </source>
</evidence>
<sequence length="297" mass="34241">FRNNSFIVAIIKSFPNLKYFDISSNDIRDEVVEVVASICYELEYLDLRGYRFITELLSNSESSDTSDSDLMTTHRAGGENTSNKQNLEENPISSYLLLSNPIFTGFLGISMCSNKLLKKIGSIISRKLTSKKKNSKFVKEETTALLGFTIILSIFISNIKNNTCLSNKKSIMILTEVLIEKSNPKTLNYILLSNNWFYSRKYNNDELQTYISEIVINTEDAFPRAIILVNKRDIHDFYKILPRKSKDLLYRRLNIFTTSDLSTSNIDFISSLRIEVIYMKHPILKRKVKSKINYQAL</sequence>
<evidence type="ECO:0000313" key="1">
    <source>
        <dbReference type="EMBL" id="CAG8580863.1"/>
    </source>
</evidence>